<evidence type="ECO:0000256" key="2">
    <source>
        <dbReference type="SAM" id="Phobius"/>
    </source>
</evidence>
<dbReference type="Proteomes" id="UP000267128">
    <property type="component" value="Unassembled WGS sequence"/>
</dbReference>
<dbReference type="NCBIfam" id="TIGR02228">
    <property type="entry name" value="sigpep_I_arch"/>
    <property type="match status" value="1"/>
</dbReference>
<keyword evidence="4" id="KW-1185">Reference proteome</keyword>
<evidence type="ECO:0000313" key="3">
    <source>
        <dbReference type="EMBL" id="RNL62962.1"/>
    </source>
</evidence>
<evidence type="ECO:0000313" key="4">
    <source>
        <dbReference type="Proteomes" id="UP000267128"/>
    </source>
</evidence>
<evidence type="ECO:0000256" key="1">
    <source>
        <dbReference type="NCBIfam" id="TIGR02228"/>
    </source>
</evidence>
<dbReference type="OrthoDB" id="3790724at2"/>
<feature type="transmembrane region" description="Helical" evidence="2">
    <location>
        <begin position="140"/>
        <end position="160"/>
    </location>
</feature>
<dbReference type="EMBL" id="RJSE01000007">
    <property type="protein sequence ID" value="RNL62962.1"/>
    <property type="molecule type" value="Genomic_DNA"/>
</dbReference>
<feature type="transmembrane region" description="Helical" evidence="2">
    <location>
        <begin position="12"/>
        <end position="37"/>
    </location>
</feature>
<sequence length="304" mass="30972">MTWRRAVGAAQEWLLSVVAVLGALAVVAATLCLVLDLRVLAFQSGSMSPTIRTGALAVARSVPAADLRRGDVVSVRTGSGSRVTHRIVEIERTGDRAVLRLKGDGNRVPDEASYPVDSADRVLFDVPVLGRAGSLVGSPAGLVGLGLLVGFLVVVLIGEAARPRHRAARSRAALAAVLALGALAPSALAGRSASTQAAWTDVATARTGAFTTAAVARPSSFTCGTSGNNSQGFTWSGVPGAVSYTVTYGSTFSPLTATVTGTSFTLTGPVAVGNAWVVANFGSWGSSVQSESRFYAVGNPSVCA</sequence>
<reference evidence="3 4" key="1">
    <citation type="submission" date="2018-11" db="EMBL/GenBank/DDBJ databases">
        <authorList>
            <person name="Li F."/>
        </authorList>
    </citation>
    <scope>NUCLEOTIDE SEQUENCE [LARGE SCALE GENOMIC DNA]</scope>
    <source>
        <strain evidence="3 4">Gsoil 097</strain>
    </source>
</reference>
<dbReference type="GO" id="GO:0016020">
    <property type="term" value="C:membrane"/>
    <property type="evidence" value="ECO:0007669"/>
    <property type="project" value="UniProtKB-UniRule"/>
</dbReference>
<name>A0A3N0CHN2_9ACTN</name>
<dbReference type="GO" id="GO:0004252">
    <property type="term" value="F:serine-type endopeptidase activity"/>
    <property type="evidence" value="ECO:0007669"/>
    <property type="project" value="UniProtKB-UniRule"/>
</dbReference>
<comment type="caution">
    <text evidence="3">The sequence shown here is derived from an EMBL/GenBank/DDBJ whole genome shotgun (WGS) entry which is preliminary data.</text>
</comment>
<keyword evidence="2" id="KW-0472">Membrane</keyword>
<protein>
    <recommendedName>
        <fullName evidence="1">Signal peptidase I</fullName>
        <ecNumber evidence="1">3.4.21.89</ecNumber>
    </recommendedName>
</protein>
<accession>A0A3N0CHN2</accession>
<dbReference type="GO" id="GO:0006465">
    <property type="term" value="P:signal peptide processing"/>
    <property type="evidence" value="ECO:0007669"/>
    <property type="project" value="UniProtKB-UniRule"/>
</dbReference>
<gene>
    <name evidence="3" type="ORF">EFK50_14655</name>
</gene>
<organism evidence="3 4">
    <name type="scientific">Nocardioides marmoriginsengisoli</name>
    <dbReference type="NCBI Taxonomy" id="661483"/>
    <lineage>
        <taxon>Bacteria</taxon>
        <taxon>Bacillati</taxon>
        <taxon>Actinomycetota</taxon>
        <taxon>Actinomycetes</taxon>
        <taxon>Propionibacteriales</taxon>
        <taxon>Nocardioidaceae</taxon>
        <taxon>Nocardioides</taxon>
    </lineage>
</organism>
<dbReference type="InterPro" id="IPR001733">
    <property type="entry name" value="Peptidase_S26B"/>
</dbReference>
<dbReference type="GO" id="GO:0009003">
    <property type="term" value="F:signal peptidase activity"/>
    <property type="evidence" value="ECO:0007669"/>
    <property type="project" value="UniProtKB-EC"/>
</dbReference>
<dbReference type="EC" id="3.4.21.89" evidence="1"/>
<keyword evidence="2" id="KW-0812">Transmembrane</keyword>
<dbReference type="RefSeq" id="WP_123228254.1">
    <property type="nucleotide sequence ID" value="NZ_RJSE01000007.1"/>
</dbReference>
<dbReference type="CDD" id="cd06462">
    <property type="entry name" value="Peptidase_S24_S26"/>
    <property type="match status" value="1"/>
</dbReference>
<dbReference type="AlphaFoldDB" id="A0A3N0CHN2"/>
<keyword evidence="3" id="KW-0378">Hydrolase</keyword>
<keyword evidence="2" id="KW-1133">Transmembrane helix</keyword>
<proteinExistence type="predicted"/>
<feature type="transmembrane region" description="Helical" evidence="2">
    <location>
        <begin position="172"/>
        <end position="190"/>
    </location>
</feature>